<dbReference type="SUPFAM" id="SSF82199">
    <property type="entry name" value="SET domain"/>
    <property type="match status" value="1"/>
</dbReference>
<dbReference type="Proteomes" id="UP001150941">
    <property type="component" value="Unassembled WGS sequence"/>
</dbReference>
<dbReference type="AlphaFoldDB" id="A0A9W9TNS8"/>
<reference evidence="8" key="1">
    <citation type="submission" date="2022-11" db="EMBL/GenBank/DDBJ databases">
        <authorList>
            <person name="Petersen C."/>
        </authorList>
    </citation>
    <scope>NUCLEOTIDE SEQUENCE</scope>
    <source>
        <strain evidence="8">IBT 19713</strain>
    </source>
</reference>
<dbReference type="Gene3D" id="1.10.220.160">
    <property type="match status" value="1"/>
</dbReference>
<evidence type="ECO:0008006" key="10">
    <source>
        <dbReference type="Google" id="ProtNLM"/>
    </source>
</evidence>
<evidence type="ECO:0000256" key="5">
    <source>
        <dbReference type="SAM" id="MobiDB-lite"/>
    </source>
</evidence>
<keyword evidence="1" id="KW-0479">Metal-binding</keyword>
<dbReference type="PANTHER" id="PTHR12197:SF251">
    <property type="entry name" value="EG:BACR7C10.4 PROTEIN"/>
    <property type="match status" value="1"/>
</dbReference>
<dbReference type="GeneID" id="83202617"/>
<dbReference type="Pfam" id="PF00856">
    <property type="entry name" value="SET"/>
    <property type="match status" value="1"/>
</dbReference>
<dbReference type="EMBL" id="JAPQKS010000004">
    <property type="protein sequence ID" value="KAJ5233062.1"/>
    <property type="molecule type" value="Genomic_DNA"/>
</dbReference>
<feature type="domain" description="MYND-type" evidence="7">
    <location>
        <begin position="59"/>
        <end position="103"/>
    </location>
</feature>
<sequence length="481" mass="53953">MPSLSAPPSVTTKTVPRPAPDGMGNGLFATEAIKVGEDVLHAMTPFVAVLDSPRLDDTCAACFGKRQMEGTVDLKACTGCRVVKYCDRTCQLKDWKFSHSKECPIYQSLKGRVLPNNARAILRIVLRANHGKYNAQELELFSSLEMHMDKIQENKEQQERITLTSKSVKEYANVPMSVEDIAQYAARLEVNSFNLTTAMYDRIGLYMHPYAALINHSCDYNATVGFDGEELYVKAVKPINKNEQIFISYIDTTTPHKVRRNELSERYFFQCLCPKCSKGLDTAEDRFLESYSFESADSETALETAERQALELMKKASESDSNPAESIKDLESALHILHATSAWPITRQPYASIRDQLILSCLSASRFSEAFIHAAVRYLRIDTVLYSPAHPVRQVHAWVLAKLAIYLSQSFETHPDDPVRLEEYQLNFHFILCFKKLVAGNFAQVNREFVGQGLDPTQLPAQTLVRQAWGEIGEGGAGCLG</sequence>
<dbReference type="PROSITE" id="PS50280">
    <property type="entry name" value="SET"/>
    <property type="match status" value="1"/>
</dbReference>
<dbReference type="InterPro" id="IPR050869">
    <property type="entry name" value="H3K4_H4K5_MeTrfase"/>
</dbReference>
<comment type="caution">
    <text evidence="8">The sequence shown here is derived from an EMBL/GenBank/DDBJ whole genome shotgun (WGS) entry which is preliminary data.</text>
</comment>
<evidence type="ECO:0000256" key="4">
    <source>
        <dbReference type="PROSITE-ProRule" id="PRU00134"/>
    </source>
</evidence>
<feature type="region of interest" description="Disordered" evidence="5">
    <location>
        <begin position="1"/>
        <end position="22"/>
    </location>
</feature>
<protein>
    <recommendedName>
        <fullName evidence="10">Suppressor of anucleate metulae protein B</fullName>
    </recommendedName>
</protein>
<accession>A0A9W9TNS8</accession>
<evidence type="ECO:0000256" key="3">
    <source>
        <dbReference type="ARBA" id="ARBA00022833"/>
    </source>
</evidence>
<proteinExistence type="predicted"/>
<dbReference type="GO" id="GO:0008270">
    <property type="term" value="F:zinc ion binding"/>
    <property type="evidence" value="ECO:0007669"/>
    <property type="project" value="UniProtKB-KW"/>
</dbReference>
<organism evidence="8 9">
    <name type="scientific">Penicillium chermesinum</name>
    <dbReference type="NCBI Taxonomy" id="63820"/>
    <lineage>
        <taxon>Eukaryota</taxon>
        <taxon>Fungi</taxon>
        <taxon>Dikarya</taxon>
        <taxon>Ascomycota</taxon>
        <taxon>Pezizomycotina</taxon>
        <taxon>Eurotiomycetes</taxon>
        <taxon>Eurotiomycetidae</taxon>
        <taxon>Eurotiales</taxon>
        <taxon>Aspergillaceae</taxon>
        <taxon>Penicillium</taxon>
    </lineage>
</organism>
<dbReference type="InterPro" id="IPR002893">
    <property type="entry name" value="Znf_MYND"/>
</dbReference>
<dbReference type="GO" id="GO:0005634">
    <property type="term" value="C:nucleus"/>
    <property type="evidence" value="ECO:0007669"/>
    <property type="project" value="TreeGrafter"/>
</dbReference>
<evidence type="ECO:0000256" key="2">
    <source>
        <dbReference type="ARBA" id="ARBA00022771"/>
    </source>
</evidence>
<keyword evidence="9" id="KW-1185">Reference proteome</keyword>
<dbReference type="Gene3D" id="6.10.140.2220">
    <property type="match status" value="1"/>
</dbReference>
<reference evidence="8" key="2">
    <citation type="journal article" date="2023" name="IMA Fungus">
        <title>Comparative genomic study of the Penicillium genus elucidates a diverse pangenome and 15 lateral gene transfer events.</title>
        <authorList>
            <person name="Petersen C."/>
            <person name="Sorensen T."/>
            <person name="Nielsen M.R."/>
            <person name="Sondergaard T.E."/>
            <person name="Sorensen J.L."/>
            <person name="Fitzpatrick D.A."/>
            <person name="Frisvad J.C."/>
            <person name="Nielsen K.L."/>
        </authorList>
    </citation>
    <scope>NUCLEOTIDE SEQUENCE</scope>
    <source>
        <strain evidence="8">IBT 19713</strain>
    </source>
</reference>
<evidence type="ECO:0000313" key="8">
    <source>
        <dbReference type="EMBL" id="KAJ5233062.1"/>
    </source>
</evidence>
<evidence type="ECO:0000313" key="9">
    <source>
        <dbReference type="Proteomes" id="UP001150941"/>
    </source>
</evidence>
<feature type="domain" description="SET" evidence="6">
    <location>
        <begin position="8"/>
        <end position="250"/>
    </location>
</feature>
<keyword evidence="2 4" id="KW-0863">Zinc-finger</keyword>
<dbReference type="PANTHER" id="PTHR12197">
    <property type="entry name" value="HISTONE-LYSINE N-METHYLTRANSFERASE SMYD"/>
    <property type="match status" value="1"/>
</dbReference>
<dbReference type="InterPro" id="IPR046341">
    <property type="entry name" value="SET_dom_sf"/>
</dbReference>
<dbReference type="OrthoDB" id="5945798at2759"/>
<dbReference type="PROSITE" id="PS50865">
    <property type="entry name" value="ZF_MYND_2"/>
    <property type="match status" value="1"/>
</dbReference>
<keyword evidence="3" id="KW-0862">Zinc</keyword>
<dbReference type="PROSITE" id="PS01360">
    <property type="entry name" value="ZF_MYND_1"/>
    <property type="match status" value="1"/>
</dbReference>
<gene>
    <name evidence="8" type="ORF">N7468_006018</name>
</gene>
<evidence type="ECO:0000259" key="6">
    <source>
        <dbReference type="PROSITE" id="PS50280"/>
    </source>
</evidence>
<evidence type="ECO:0000259" key="7">
    <source>
        <dbReference type="PROSITE" id="PS50865"/>
    </source>
</evidence>
<name>A0A9W9TNS8_9EURO</name>
<dbReference type="InterPro" id="IPR001214">
    <property type="entry name" value="SET_dom"/>
</dbReference>
<dbReference type="RefSeq" id="XP_058331054.1">
    <property type="nucleotide sequence ID" value="XM_058475314.1"/>
</dbReference>
<dbReference type="Gene3D" id="2.170.270.10">
    <property type="entry name" value="SET domain"/>
    <property type="match status" value="1"/>
</dbReference>
<feature type="compositionally biased region" description="Polar residues" evidence="5">
    <location>
        <begin position="1"/>
        <end position="14"/>
    </location>
</feature>
<evidence type="ECO:0000256" key="1">
    <source>
        <dbReference type="ARBA" id="ARBA00022723"/>
    </source>
</evidence>
<dbReference type="Pfam" id="PF01753">
    <property type="entry name" value="zf-MYND"/>
    <property type="match status" value="1"/>
</dbReference>